<feature type="transmembrane region" description="Helical" evidence="4">
    <location>
        <begin position="307"/>
        <end position="325"/>
    </location>
</feature>
<evidence type="ECO:0000313" key="7">
    <source>
        <dbReference type="Proteomes" id="UP000289257"/>
    </source>
</evidence>
<keyword evidence="7" id="KW-1185">Reference proteome</keyword>
<keyword evidence="4" id="KW-1133">Transmembrane helix</keyword>
<evidence type="ECO:0000256" key="2">
    <source>
        <dbReference type="ARBA" id="ARBA00022676"/>
    </source>
</evidence>
<accession>A0A4V1J7H6</accession>
<dbReference type="GO" id="GO:0016757">
    <property type="term" value="F:glycosyltransferase activity"/>
    <property type="evidence" value="ECO:0007669"/>
    <property type="project" value="UniProtKB-KW"/>
</dbReference>
<dbReference type="PANTHER" id="PTHR43630:SF1">
    <property type="entry name" value="POLY-BETA-1,6-N-ACETYL-D-GLUCOSAMINE SYNTHASE"/>
    <property type="match status" value="1"/>
</dbReference>
<evidence type="ECO:0000259" key="5">
    <source>
        <dbReference type="Pfam" id="PF00535"/>
    </source>
</evidence>
<gene>
    <name evidence="6" type="ORF">EOT05_03140</name>
</gene>
<feature type="transmembrane region" description="Helical" evidence="4">
    <location>
        <begin position="332"/>
        <end position="356"/>
    </location>
</feature>
<evidence type="ECO:0000256" key="4">
    <source>
        <dbReference type="SAM" id="Phobius"/>
    </source>
</evidence>
<keyword evidence="2" id="KW-0328">Glycosyltransferase</keyword>
<feature type="transmembrane region" description="Helical" evidence="4">
    <location>
        <begin position="6"/>
        <end position="24"/>
    </location>
</feature>
<dbReference type="EMBL" id="SCKX01000001">
    <property type="protein sequence ID" value="RWZ78717.1"/>
    <property type="molecule type" value="Genomic_DNA"/>
</dbReference>
<sequence length="374" mass="42712">MLQVILLILYAVLLGMFGLAAWRLHYAYRHFTMKSLLTNVRSQGELPSVTICIPARNETHAMTDALQRVIESKYPKLEVIVLDDLSGDDTSTIIKSFAHEGIRFVEGSRLPAQWLGKNHALQGLLQQASGSYVLFMDVDTRLSPDSIEQLVAYTQQEDALMVSVLPRREDSPRASVFFSPLRYFWEIMFHRIASPATASGAWMIHRQTLLDRWQGFTQFKDAIQPESRLSAELMAAGRYRFLIGTKMLGISYEKKWRSQVETSIRLLFPLLGSKRPNAIIAAIDLLIIASPVFIMASFIFIGFNIHQLISILFYLLFAGLYALYLRQMWNKAWLIGGLLWPYIIIQEAVLVVLSAIKYQQHTVTWKGRLVKEPK</sequence>
<evidence type="ECO:0000256" key="3">
    <source>
        <dbReference type="ARBA" id="ARBA00022679"/>
    </source>
</evidence>
<dbReference type="Proteomes" id="UP000289257">
    <property type="component" value="Unassembled WGS sequence"/>
</dbReference>
<organism evidence="6 7">
    <name type="scientific">Candidatus Microsaccharimonas sossegonensis</name>
    <dbReference type="NCBI Taxonomy" id="2506948"/>
    <lineage>
        <taxon>Bacteria</taxon>
        <taxon>Candidatus Saccharimonadota</taxon>
        <taxon>Candidatus Saccharimonadia</taxon>
        <taxon>Candidatus Saccharimonadales</taxon>
        <taxon>Candidatus Saccharimonadaceae</taxon>
        <taxon>Candidatus Microsaccharimonas</taxon>
    </lineage>
</organism>
<keyword evidence="3" id="KW-0808">Transferase</keyword>
<dbReference type="InterPro" id="IPR029044">
    <property type="entry name" value="Nucleotide-diphossugar_trans"/>
</dbReference>
<reference evidence="6" key="1">
    <citation type="submission" date="2019-01" db="EMBL/GenBank/DDBJ databases">
        <title>Genomic signatures and co-occurrence patterns of the ultra-small Saccharimodia (Patescibacteria phylum) suggest a symbiotic lifestyle.</title>
        <authorList>
            <person name="Lemos L."/>
            <person name="Medeiros J."/>
            <person name="Andreote F."/>
            <person name="Fernandes G."/>
            <person name="Varani A."/>
            <person name="Oliveira G."/>
            <person name="Pylro V."/>
        </authorList>
    </citation>
    <scope>NUCLEOTIDE SEQUENCE [LARGE SCALE GENOMIC DNA]</scope>
    <source>
        <strain evidence="6">AMD02</strain>
    </source>
</reference>
<dbReference type="SUPFAM" id="SSF53448">
    <property type="entry name" value="Nucleotide-diphospho-sugar transferases"/>
    <property type="match status" value="1"/>
</dbReference>
<comment type="similarity">
    <text evidence="1">Belongs to the glycosyltransferase 2 family.</text>
</comment>
<feature type="domain" description="Glycosyltransferase 2-like" evidence="5">
    <location>
        <begin position="50"/>
        <end position="172"/>
    </location>
</feature>
<name>A0A4V1J7H6_9BACT</name>
<proteinExistence type="inferred from homology"/>
<dbReference type="Pfam" id="PF00535">
    <property type="entry name" value="Glycos_transf_2"/>
    <property type="match status" value="1"/>
</dbReference>
<feature type="transmembrane region" description="Helical" evidence="4">
    <location>
        <begin position="278"/>
        <end position="301"/>
    </location>
</feature>
<evidence type="ECO:0000256" key="1">
    <source>
        <dbReference type="ARBA" id="ARBA00006739"/>
    </source>
</evidence>
<dbReference type="AlphaFoldDB" id="A0A4V1J7H6"/>
<protein>
    <submittedName>
        <fullName evidence="6">Glycosyltransferase</fullName>
    </submittedName>
</protein>
<evidence type="ECO:0000313" key="6">
    <source>
        <dbReference type="EMBL" id="RWZ78717.1"/>
    </source>
</evidence>
<dbReference type="PANTHER" id="PTHR43630">
    <property type="entry name" value="POLY-BETA-1,6-N-ACETYL-D-GLUCOSAMINE SYNTHASE"/>
    <property type="match status" value="1"/>
</dbReference>
<keyword evidence="4" id="KW-0472">Membrane</keyword>
<keyword evidence="4" id="KW-0812">Transmembrane</keyword>
<comment type="caution">
    <text evidence="6">The sequence shown here is derived from an EMBL/GenBank/DDBJ whole genome shotgun (WGS) entry which is preliminary data.</text>
</comment>
<dbReference type="Gene3D" id="3.90.550.10">
    <property type="entry name" value="Spore Coat Polysaccharide Biosynthesis Protein SpsA, Chain A"/>
    <property type="match status" value="1"/>
</dbReference>
<dbReference type="InterPro" id="IPR001173">
    <property type="entry name" value="Glyco_trans_2-like"/>
</dbReference>